<dbReference type="PANTHER" id="PTHR30136">
    <property type="entry name" value="HELIX-TURN-HELIX TRANSCRIPTIONAL REGULATOR, ICLR FAMILY"/>
    <property type="match status" value="1"/>
</dbReference>
<accession>A0A430I0X0</accession>
<evidence type="ECO:0000259" key="5">
    <source>
        <dbReference type="PROSITE" id="PS51078"/>
    </source>
</evidence>
<dbReference type="GO" id="GO:0003677">
    <property type="term" value="F:DNA binding"/>
    <property type="evidence" value="ECO:0007669"/>
    <property type="project" value="UniProtKB-KW"/>
</dbReference>
<dbReference type="RefSeq" id="WP_126119543.1">
    <property type="nucleotide sequence ID" value="NZ_RXHJ01000002.1"/>
</dbReference>
<keyword evidence="1" id="KW-0805">Transcription regulation</keyword>
<keyword evidence="3" id="KW-0804">Transcription</keyword>
<keyword evidence="7" id="KW-1185">Reference proteome</keyword>
<dbReference type="Pfam" id="PF01614">
    <property type="entry name" value="IclR_C"/>
    <property type="match status" value="1"/>
</dbReference>
<protein>
    <submittedName>
        <fullName evidence="6">IclR family transcriptional regulator</fullName>
    </submittedName>
</protein>
<dbReference type="AlphaFoldDB" id="A0A430I0X0"/>
<gene>
    <name evidence="6" type="ORF">EAH68_01420</name>
</gene>
<dbReference type="GO" id="GO:0045892">
    <property type="term" value="P:negative regulation of DNA-templated transcription"/>
    <property type="evidence" value="ECO:0007669"/>
    <property type="project" value="TreeGrafter"/>
</dbReference>
<evidence type="ECO:0000256" key="3">
    <source>
        <dbReference type="ARBA" id="ARBA00023163"/>
    </source>
</evidence>
<dbReference type="SUPFAM" id="SSF46785">
    <property type="entry name" value="Winged helix' DNA-binding domain"/>
    <property type="match status" value="1"/>
</dbReference>
<evidence type="ECO:0000256" key="2">
    <source>
        <dbReference type="ARBA" id="ARBA00023125"/>
    </source>
</evidence>
<dbReference type="SMART" id="SM00346">
    <property type="entry name" value="HTH_ICLR"/>
    <property type="match status" value="1"/>
</dbReference>
<sequence>MRNKPLPERPQGAVGSLDRGLQLLQVIRDYGSLRVTDAAAQLGVSRSSAHRLLQTLVFRGFATQGDDHVYYPGSALDASPARRAWIGEFRRICEPHMEVLARRSNESANLMIRVGGNVRFLQTTRASTKHATNDRTGIVMPARASSGGKALLAELSDGELEKLYRDPLLGENTNYLDEAEFAVLREQLATIRERGFAVNFEETERGVAAVGVVLHDGEQRGIGALTVSTQTARFSGQIRASLLDLIMAAKREIEQDLQLTDLGFSSQL</sequence>
<organism evidence="6 7">
    <name type="scientific">Corynebacterium hylobatis</name>
    <dbReference type="NCBI Taxonomy" id="1859290"/>
    <lineage>
        <taxon>Bacteria</taxon>
        <taxon>Bacillati</taxon>
        <taxon>Actinomycetota</taxon>
        <taxon>Actinomycetes</taxon>
        <taxon>Mycobacteriales</taxon>
        <taxon>Corynebacteriaceae</taxon>
        <taxon>Corynebacterium</taxon>
    </lineage>
</organism>
<dbReference type="Gene3D" id="1.10.10.10">
    <property type="entry name" value="Winged helix-like DNA-binding domain superfamily/Winged helix DNA-binding domain"/>
    <property type="match status" value="1"/>
</dbReference>
<feature type="domain" description="IclR-ED" evidence="5">
    <location>
        <begin position="68"/>
        <end position="259"/>
    </location>
</feature>
<evidence type="ECO:0000259" key="4">
    <source>
        <dbReference type="PROSITE" id="PS51077"/>
    </source>
</evidence>
<dbReference type="InterPro" id="IPR014757">
    <property type="entry name" value="Tscrpt_reg_IclR_C"/>
</dbReference>
<evidence type="ECO:0000313" key="7">
    <source>
        <dbReference type="Proteomes" id="UP000274907"/>
    </source>
</evidence>
<name>A0A430I0X0_9CORY</name>
<dbReference type="Pfam" id="PF09339">
    <property type="entry name" value="HTH_IclR"/>
    <property type="match status" value="1"/>
</dbReference>
<dbReference type="Gene3D" id="3.30.450.40">
    <property type="match status" value="1"/>
</dbReference>
<dbReference type="InterPro" id="IPR029016">
    <property type="entry name" value="GAF-like_dom_sf"/>
</dbReference>
<keyword evidence="2" id="KW-0238">DNA-binding</keyword>
<dbReference type="InterPro" id="IPR005471">
    <property type="entry name" value="Tscrpt_reg_IclR_N"/>
</dbReference>
<dbReference type="OrthoDB" id="7274111at2"/>
<dbReference type="InterPro" id="IPR036388">
    <property type="entry name" value="WH-like_DNA-bd_sf"/>
</dbReference>
<reference evidence="6 7" key="1">
    <citation type="submission" date="2018-12" db="EMBL/GenBank/DDBJ databases">
        <title>YIM 101343 draft genome.</title>
        <authorList>
            <person name="Chen X."/>
        </authorList>
    </citation>
    <scope>NUCLEOTIDE SEQUENCE [LARGE SCALE GENOMIC DNA]</scope>
    <source>
        <strain evidence="6 7">YIM 101343</strain>
    </source>
</reference>
<dbReference type="SUPFAM" id="SSF55781">
    <property type="entry name" value="GAF domain-like"/>
    <property type="match status" value="1"/>
</dbReference>
<proteinExistence type="predicted"/>
<dbReference type="PROSITE" id="PS51077">
    <property type="entry name" value="HTH_ICLR"/>
    <property type="match status" value="1"/>
</dbReference>
<feature type="domain" description="HTH iclR-type" evidence="4">
    <location>
        <begin position="14"/>
        <end position="74"/>
    </location>
</feature>
<evidence type="ECO:0000313" key="6">
    <source>
        <dbReference type="EMBL" id="RSZ65448.1"/>
    </source>
</evidence>
<dbReference type="PANTHER" id="PTHR30136:SF35">
    <property type="entry name" value="HTH-TYPE TRANSCRIPTIONAL REGULATOR RV1719"/>
    <property type="match status" value="1"/>
</dbReference>
<dbReference type="PROSITE" id="PS51078">
    <property type="entry name" value="ICLR_ED"/>
    <property type="match status" value="1"/>
</dbReference>
<dbReference type="Proteomes" id="UP000274907">
    <property type="component" value="Unassembled WGS sequence"/>
</dbReference>
<dbReference type="InterPro" id="IPR036390">
    <property type="entry name" value="WH_DNA-bd_sf"/>
</dbReference>
<evidence type="ECO:0000256" key="1">
    <source>
        <dbReference type="ARBA" id="ARBA00023015"/>
    </source>
</evidence>
<comment type="caution">
    <text evidence="6">The sequence shown here is derived from an EMBL/GenBank/DDBJ whole genome shotgun (WGS) entry which is preliminary data.</text>
</comment>
<dbReference type="InterPro" id="IPR050707">
    <property type="entry name" value="HTH_MetabolicPath_Reg"/>
</dbReference>
<dbReference type="EMBL" id="RXHJ01000002">
    <property type="protein sequence ID" value="RSZ65448.1"/>
    <property type="molecule type" value="Genomic_DNA"/>
</dbReference>
<dbReference type="GO" id="GO:0003700">
    <property type="term" value="F:DNA-binding transcription factor activity"/>
    <property type="evidence" value="ECO:0007669"/>
    <property type="project" value="TreeGrafter"/>
</dbReference>